<dbReference type="Gene3D" id="3.30.420.10">
    <property type="entry name" value="Ribonuclease H-like superfamily/Ribonuclease H"/>
    <property type="match status" value="1"/>
</dbReference>
<accession>A0A9R1UTJ5</accession>
<dbReference type="EMBL" id="NBSK02000008">
    <property type="protein sequence ID" value="KAJ0193381.1"/>
    <property type="molecule type" value="Genomic_DNA"/>
</dbReference>
<dbReference type="PANTHER" id="PTHR42648:SF26">
    <property type="entry name" value="INTEGRASE CATALYTIC DOMAIN-CONTAINING PROTEIN"/>
    <property type="match status" value="1"/>
</dbReference>
<reference evidence="2 3" key="1">
    <citation type="journal article" date="2017" name="Nat. Commun.">
        <title>Genome assembly with in vitro proximity ligation data and whole-genome triplication in lettuce.</title>
        <authorList>
            <person name="Reyes-Chin-Wo S."/>
            <person name="Wang Z."/>
            <person name="Yang X."/>
            <person name="Kozik A."/>
            <person name="Arikit S."/>
            <person name="Song C."/>
            <person name="Xia L."/>
            <person name="Froenicke L."/>
            <person name="Lavelle D.O."/>
            <person name="Truco M.J."/>
            <person name="Xia R."/>
            <person name="Zhu S."/>
            <person name="Xu C."/>
            <person name="Xu H."/>
            <person name="Xu X."/>
            <person name="Cox K."/>
            <person name="Korf I."/>
            <person name="Meyers B.C."/>
            <person name="Michelmore R.W."/>
        </authorList>
    </citation>
    <scope>NUCLEOTIDE SEQUENCE [LARGE SCALE GENOMIC DNA]</scope>
    <source>
        <strain evidence="3">cv. Salinas</strain>
        <tissue evidence="2">Seedlings</tissue>
    </source>
</reference>
<keyword evidence="3" id="KW-1185">Reference proteome</keyword>
<dbReference type="InterPro" id="IPR039537">
    <property type="entry name" value="Retrotran_Ty1/copia-like"/>
</dbReference>
<dbReference type="GO" id="GO:0003676">
    <property type="term" value="F:nucleic acid binding"/>
    <property type="evidence" value="ECO:0007669"/>
    <property type="project" value="InterPro"/>
</dbReference>
<dbReference type="InterPro" id="IPR001584">
    <property type="entry name" value="Integrase_cat-core"/>
</dbReference>
<proteinExistence type="predicted"/>
<dbReference type="InterPro" id="IPR012337">
    <property type="entry name" value="RNaseH-like_sf"/>
</dbReference>
<dbReference type="SUPFAM" id="SSF53098">
    <property type="entry name" value="Ribonuclease H-like"/>
    <property type="match status" value="1"/>
</dbReference>
<feature type="domain" description="Integrase catalytic" evidence="1">
    <location>
        <begin position="94"/>
        <end position="228"/>
    </location>
</feature>
<dbReference type="PROSITE" id="PS50994">
    <property type="entry name" value="INTEGRASE"/>
    <property type="match status" value="1"/>
</dbReference>
<organism evidence="2 3">
    <name type="scientific">Lactuca sativa</name>
    <name type="common">Garden lettuce</name>
    <dbReference type="NCBI Taxonomy" id="4236"/>
    <lineage>
        <taxon>Eukaryota</taxon>
        <taxon>Viridiplantae</taxon>
        <taxon>Streptophyta</taxon>
        <taxon>Embryophyta</taxon>
        <taxon>Tracheophyta</taxon>
        <taxon>Spermatophyta</taxon>
        <taxon>Magnoliopsida</taxon>
        <taxon>eudicotyledons</taxon>
        <taxon>Gunneridae</taxon>
        <taxon>Pentapetalae</taxon>
        <taxon>asterids</taxon>
        <taxon>campanulids</taxon>
        <taxon>Asterales</taxon>
        <taxon>Asteraceae</taxon>
        <taxon>Cichorioideae</taxon>
        <taxon>Cichorieae</taxon>
        <taxon>Lactucinae</taxon>
        <taxon>Lactuca</taxon>
    </lineage>
</organism>
<dbReference type="Proteomes" id="UP000235145">
    <property type="component" value="Unassembled WGS sequence"/>
</dbReference>
<dbReference type="InterPro" id="IPR036397">
    <property type="entry name" value="RNaseH_sf"/>
</dbReference>
<comment type="caution">
    <text evidence="2">The sequence shown here is derived from an EMBL/GenBank/DDBJ whole genome shotgun (WGS) entry which is preliminary data.</text>
</comment>
<dbReference type="PANTHER" id="PTHR42648">
    <property type="entry name" value="TRANSPOSASE, PUTATIVE-RELATED"/>
    <property type="match status" value="1"/>
</dbReference>
<evidence type="ECO:0000313" key="2">
    <source>
        <dbReference type="EMBL" id="KAJ0193381.1"/>
    </source>
</evidence>
<protein>
    <recommendedName>
        <fullName evidence="1">Integrase catalytic domain-containing protein</fullName>
    </recommendedName>
</protein>
<name>A0A9R1UTJ5_LACSA</name>
<dbReference type="AlphaFoldDB" id="A0A9R1UTJ5"/>
<evidence type="ECO:0000259" key="1">
    <source>
        <dbReference type="PROSITE" id="PS50994"/>
    </source>
</evidence>
<sequence length="406" mass="45214">MPNDIWLRDVLLVPKLSKNLLSISRLTTDNNLDVLFSQPYFYIQDRTTRKVLAQGICDRDLYVLSTAPHACFASTQSSSSASFELWHSRLGHAFTWFYPLKTKSDFPTILDVFLKFVQTQFSCKIKVFQSDGGTEFLNHNVQRILTDNGTFHRVSCLYTPQQNGRVEHKHRHIVETGLAMMFNGHIPPSYWVHAFSSAVYIINRLPTPLFLFTGASSQTPETLLMLSRLYDEDYGYATPTPPVTTSPASPAPSHACGFYEDDTPVDVSADPPTTPLAPPINTDQVRETNPGSTPTLDATTQLLEVPPVTPAVQPPTGGHHMQTRAKSGIFKPKHHAHLAQSAISSALYVDTAPKGFKTSAKHPTWMSAMHKEMDALLHNNTWTLVLLPRNHNVVVLGVGCEEPRKV</sequence>
<evidence type="ECO:0000313" key="3">
    <source>
        <dbReference type="Proteomes" id="UP000235145"/>
    </source>
</evidence>
<dbReference type="GO" id="GO:0015074">
    <property type="term" value="P:DNA integration"/>
    <property type="evidence" value="ECO:0007669"/>
    <property type="project" value="InterPro"/>
</dbReference>
<gene>
    <name evidence="2" type="ORF">LSAT_V11C800390800</name>
</gene>